<name>A0A6G1K993_9PLEO</name>
<reference evidence="1" key="1">
    <citation type="journal article" date="2020" name="Stud. Mycol.">
        <title>101 Dothideomycetes genomes: a test case for predicting lifestyles and emergence of pathogens.</title>
        <authorList>
            <person name="Haridas S."/>
            <person name="Albert R."/>
            <person name="Binder M."/>
            <person name="Bloem J."/>
            <person name="Labutti K."/>
            <person name="Salamov A."/>
            <person name="Andreopoulos B."/>
            <person name="Baker S."/>
            <person name="Barry K."/>
            <person name="Bills G."/>
            <person name="Bluhm B."/>
            <person name="Cannon C."/>
            <person name="Castanera R."/>
            <person name="Culley D."/>
            <person name="Daum C."/>
            <person name="Ezra D."/>
            <person name="Gonzalez J."/>
            <person name="Henrissat B."/>
            <person name="Kuo A."/>
            <person name="Liang C."/>
            <person name="Lipzen A."/>
            <person name="Lutzoni F."/>
            <person name="Magnuson J."/>
            <person name="Mondo S."/>
            <person name="Nolan M."/>
            <person name="Ohm R."/>
            <person name="Pangilinan J."/>
            <person name="Park H.-J."/>
            <person name="Ramirez L."/>
            <person name="Alfaro M."/>
            <person name="Sun H."/>
            <person name="Tritt A."/>
            <person name="Yoshinaga Y."/>
            <person name="Zwiers L.-H."/>
            <person name="Turgeon B."/>
            <person name="Goodwin S."/>
            <person name="Spatafora J."/>
            <person name="Crous P."/>
            <person name="Grigoriev I."/>
        </authorList>
    </citation>
    <scope>NUCLEOTIDE SEQUENCE</scope>
    <source>
        <strain evidence="1">CBS 279.74</strain>
    </source>
</reference>
<dbReference type="Proteomes" id="UP000799428">
    <property type="component" value="Unassembled WGS sequence"/>
</dbReference>
<dbReference type="AlphaFoldDB" id="A0A6G1K993"/>
<evidence type="ECO:0000313" key="2">
    <source>
        <dbReference type="Proteomes" id="UP000799428"/>
    </source>
</evidence>
<dbReference type="OrthoDB" id="10421807at2759"/>
<sequence length="357" mass="39568">MSQSNTTSASTSDAEAARHINPIYTDPFPEAFRGELPPHIVRDGKFLTGCFCPDCAKGLWNSLAPHDPLIAPENGKSVGKCDMRSLLSYMMQRLGSLCKGETTTQERAAFKRLDDAGNVYALAIAAYDADIANNPRANDPANFVPPPLDDIINPLNQVIFEGRLRNVEYSWSVDPTSGGMTTWAGDKIRLSKEVHLGTASFSGDTPRSRAMSLITAIAHEQIHAYIFQNACKGRCSFGTPAQKQLCAFLYQRTVVMYNSIDYKGRTIVHFGKWIQGHGPIFVQIAHKVGTALGVCLRGPDQHFNVLNWGPRCRCMEPNACLSSHCFPGEDMQKAILARTLRREIEEVEEYIKEFPIL</sequence>
<dbReference type="EMBL" id="MU005771">
    <property type="protein sequence ID" value="KAF2709011.1"/>
    <property type="molecule type" value="Genomic_DNA"/>
</dbReference>
<keyword evidence="2" id="KW-1185">Reference proteome</keyword>
<evidence type="ECO:0000313" key="1">
    <source>
        <dbReference type="EMBL" id="KAF2709011.1"/>
    </source>
</evidence>
<gene>
    <name evidence="1" type="ORF">K504DRAFT_455922</name>
</gene>
<protein>
    <recommendedName>
        <fullName evidence="3">SprT-like domain-containing protein</fullName>
    </recommendedName>
</protein>
<proteinExistence type="predicted"/>
<evidence type="ECO:0008006" key="3">
    <source>
        <dbReference type="Google" id="ProtNLM"/>
    </source>
</evidence>
<organism evidence="1 2">
    <name type="scientific">Pleomassaria siparia CBS 279.74</name>
    <dbReference type="NCBI Taxonomy" id="1314801"/>
    <lineage>
        <taxon>Eukaryota</taxon>
        <taxon>Fungi</taxon>
        <taxon>Dikarya</taxon>
        <taxon>Ascomycota</taxon>
        <taxon>Pezizomycotina</taxon>
        <taxon>Dothideomycetes</taxon>
        <taxon>Pleosporomycetidae</taxon>
        <taxon>Pleosporales</taxon>
        <taxon>Pleomassariaceae</taxon>
        <taxon>Pleomassaria</taxon>
    </lineage>
</organism>
<accession>A0A6G1K993</accession>